<dbReference type="AlphaFoldDB" id="A0A1M7BUU6"/>
<organism evidence="2 3">
    <name type="scientific">Chitinophaga jiangningensis</name>
    <dbReference type="NCBI Taxonomy" id="1419482"/>
    <lineage>
        <taxon>Bacteria</taxon>
        <taxon>Pseudomonadati</taxon>
        <taxon>Bacteroidota</taxon>
        <taxon>Chitinophagia</taxon>
        <taxon>Chitinophagales</taxon>
        <taxon>Chitinophagaceae</taxon>
        <taxon>Chitinophaga</taxon>
    </lineage>
</organism>
<feature type="signal peptide" evidence="1">
    <location>
        <begin position="1"/>
        <end position="22"/>
    </location>
</feature>
<protein>
    <submittedName>
        <fullName evidence="2">Uncharacterized protein</fullName>
    </submittedName>
</protein>
<keyword evidence="3" id="KW-1185">Reference proteome</keyword>
<evidence type="ECO:0000313" key="3">
    <source>
        <dbReference type="Proteomes" id="UP000184420"/>
    </source>
</evidence>
<evidence type="ECO:0000256" key="1">
    <source>
        <dbReference type="SAM" id="SignalP"/>
    </source>
</evidence>
<accession>A0A1M7BUU6</accession>
<dbReference type="RefSeq" id="WP_073080639.1">
    <property type="nucleotide sequence ID" value="NZ_FRBL01000004.1"/>
</dbReference>
<sequence>MKKAKILLSVIGLVAAISAALAARVSPSCKLYVVDPKDGLCTLETSGSLLNNGGTIITVTRARDTYTAECEVQTIYSCH</sequence>
<proteinExistence type="predicted"/>
<name>A0A1M7BUU6_9BACT</name>
<feature type="chain" id="PRO_5009924302" evidence="1">
    <location>
        <begin position="23"/>
        <end position="79"/>
    </location>
</feature>
<gene>
    <name evidence="2" type="ORF">SAMN05444266_10484</name>
</gene>
<evidence type="ECO:0000313" key="2">
    <source>
        <dbReference type="EMBL" id="SHL58818.1"/>
    </source>
</evidence>
<dbReference type="EMBL" id="FRBL01000004">
    <property type="protein sequence ID" value="SHL58818.1"/>
    <property type="molecule type" value="Genomic_DNA"/>
</dbReference>
<keyword evidence="1" id="KW-0732">Signal</keyword>
<dbReference type="Proteomes" id="UP000184420">
    <property type="component" value="Unassembled WGS sequence"/>
</dbReference>
<dbReference type="STRING" id="1419482.SAMN05444266_10484"/>
<reference evidence="2 3" key="1">
    <citation type="submission" date="2016-11" db="EMBL/GenBank/DDBJ databases">
        <authorList>
            <person name="Jaros S."/>
            <person name="Januszkiewicz K."/>
            <person name="Wedrychowicz H."/>
        </authorList>
    </citation>
    <scope>NUCLEOTIDE SEQUENCE [LARGE SCALE GENOMIC DNA]</scope>
    <source>
        <strain evidence="2 3">DSM 27406</strain>
    </source>
</reference>